<protein>
    <recommendedName>
        <fullName evidence="3">AP2/ERF domain-containing protein</fullName>
    </recommendedName>
</protein>
<accession>A0A0G4ECQ0</accession>
<evidence type="ECO:0008006" key="3">
    <source>
        <dbReference type="Google" id="ProtNLM"/>
    </source>
</evidence>
<gene>
    <name evidence="1" type="ORF">Vbra_11226</name>
</gene>
<dbReference type="InParanoid" id="A0A0G4ECQ0"/>
<reference evidence="1 2" key="1">
    <citation type="submission" date="2014-11" db="EMBL/GenBank/DDBJ databases">
        <authorList>
            <person name="Zhu J."/>
            <person name="Qi W."/>
            <person name="Song R."/>
        </authorList>
    </citation>
    <scope>NUCLEOTIDE SEQUENCE [LARGE SCALE GENOMIC DNA]</scope>
</reference>
<dbReference type="Proteomes" id="UP000041254">
    <property type="component" value="Unassembled WGS sequence"/>
</dbReference>
<name>A0A0G4ECQ0_VITBC</name>
<evidence type="ECO:0000313" key="2">
    <source>
        <dbReference type="Proteomes" id="UP000041254"/>
    </source>
</evidence>
<proteinExistence type="predicted"/>
<dbReference type="AlphaFoldDB" id="A0A0G4ECQ0"/>
<dbReference type="FunCoup" id="A0A0G4ECQ0">
    <property type="interactions" value="2"/>
</dbReference>
<sequence>MISSQQSRRLLHSLSSLSCPSSSPAISLAPSSRLAPDATTATVSSFQQLRFTKHPYKPKTREVVHPHIPHPEFLPLPNCYRAVTDPNQSFYPLGYRAEKHIESLRTGEYLGEDYPYNLLQWRYWRRRKYNVTQQTHPWFTSEVKCVDYLRPFAVFTTSWIENGRHRVRRFRTAYGVLRARRAAEKFRIDMMALGRVDNRATERQRRLKYLEGRAERLRRKYIFHKVAAGQF</sequence>
<dbReference type="OMA" id="NYYRTKW"/>
<dbReference type="OrthoDB" id="430533at2759"/>
<dbReference type="EMBL" id="CDMY01000176">
    <property type="protein sequence ID" value="CEL93516.1"/>
    <property type="molecule type" value="Genomic_DNA"/>
</dbReference>
<evidence type="ECO:0000313" key="1">
    <source>
        <dbReference type="EMBL" id="CEL93516.1"/>
    </source>
</evidence>
<keyword evidence="2" id="KW-1185">Reference proteome</keyword>
<dbReference type="PhylomeDB" id="A0A0G4ECQ0"/>
<organism evidence="1 2">
    <name type="scientific">Vitrella brassicaformis (strain CCMP3155)</name>
    <dbReference type="NCBI Taxonomy" id="1169540"/>
    <lineage>
        <taxon>Eukaryota</taxon>
        <taxon>Sar</taxon>
        <taxon>Alveolata</taxon>
        <taxon>Colpodellida</taxon>
        <taxon>Vitrellaceae</taxon>
        <taxon>Vitrella</taxon>
    </lineage>
</organism>
<dbReference type="VEuPathDB" id="CryptoDB:Vbra_11226"/>